<evidence type="ECO:0000256" key="3">
    <source>
        <dbReference type="ARBA" id="ARBA00022449"/>
    </source>
</evidence>
<feature type="transmembrane region" description="Helical" evidence="10">
    <location>
        <begin position="44"/>
        <end position="68"/>
    </location>
</feature>
<protein>
    <recommendedName>
        <fullName evidence="9">Multidrug-efflux transporter</fullName>
    </recommendedName>
</protein>
<dbReference type="RefSeq" id="WP_259546347.1">
    <property type="nucleotide sequence ID" value="NZ_BAABHW010000001.1"/>
</dbReference>
<evidence type="ECO:0000256" key="9">
    <source>
        <dbReference type="ARBA" id="ARBA00031636"/>
    </source>
</evidence>
<feature type="transmembrane region" description="Helical" evidence="10">
    <location>
        <begin position="157"/>
        <end position="177"/>
    </location>
</feature>
<keyword evidence="7" id="KW-0406">Ion transport</keyword>
<feature type="transmembrane region" description="Helical" evidence="10">
    <location>
        <begin position="415"/>
        <end position="435"/>
    </location>
</feature>
<proteinExistence type="predicted"/>
<comment type="caution">
    <text evidence="11">The sequence shown here is derived from an EMBL/GenBank/DDBJ whole genome shotgun (WGS) entry which is preliminary data.</text>
</comment>
<evidence type="ECO:0000256" key="10">
    <source>
        <dbReference type="SAM" id="Phobius"/>
    </source>
</evidence>
<feature type="transmembrane region" description="Helical" evidence="10">
    <location>
        <begin position="232"/>
        <end position="263"/>
    </location>
</feature>
<reference evidence="12" key="1">
    <citation type="journal article" date="2019" name="Int. J. Syst. Evol. Microbiol.">
        <title>The Global Catalogue of Microorganisms (GCM) 10K type strain sequencing project: providing services to taxonomists for standard genome sequencing and annotation.</title>
        <authorList>
            <consortium name="The Broad Institute Genomics Platform"/>
            <consortium name="The Broad Institute Genome Sequencing Center for Infectious Disease"/>
            <person name="Wu L."/>
            <person name="Ma J."/>
        </authorList>
    </citation>
    <scope>NUCLEOTIDE SEQUENCE [LARGE SCALE GENOMIC DNA]</scope>
    <source>
        <strain evidence="12">JCM 18015</strain>
    </source>
</reference>
<keyword evidence="3" id="KW-0050">Antiport</keyword>
<dbReference type="InterPro" id="IPR050222">
    <property type="entry name" value="MATE_MdtK"/>
</dbReference>
<dbReference type="CDD" id="cd13131">
    <property type="entry name" value="MATE_NorM_like"/>
    <property type="match status" value="1"/>
</dbReference>
<evidence type="ECO:0000256" key="8">
    <source>
        <dbReference type="ARBA" id="ARBA00023136"/>
    </source>
</evidence>
<keyword evidence="4" id="KW-1003">Cell membrane</keyword>
<evidence type="ECO:0000313" key="11">
    <source>
        <dbReference type="EMBL" id="GAA5068800.1"/>
    </source>
</evidence>
<evidence type="ECO:0000256" key="4">
    <source>
        <dbReference type="ARBA" id="ARBA00022475"/>
    </source>
</evidence>
<feature type="transmembrane region" description="Helical" evidence="10">
    <location>
        <begin position="391"/>
        <end position="409"/>
    </location>
</feature>
<dbReference type="InterPro" id="IPR002528">
    <property type="entry name" value="MATE_fam"/>
</dbReference>
<comment type="subcellular location">
    <subcellularLocation>
        <location evidence="1">Cell inner membrane</location>
        <topology evidence="1">Multi-pass membrane protein</topology>
    </subcellularLocation>
</comment>
<dbReference type="NCBIfam" id="TIGR00797">
    <property type="entry name" value="matE"/>
    <property type="match status" value="1"/>
</dbReference>
<dbReference type="EMBL" id="BAABHW010000001">
    <property type="protein sequence ID" value="GAA5068800.1"/>
    <property type="molecule type" value="Genomic_DNA"/>
</dbReference>
<dbReference type="PANTHER" id="PTHR43298">
    <property type="entry name" value="MULTIDRUG RESISTANCE PROTEIN NORM-RELATED"/>
    <property type="match status" value="1"/>
</dbReference>
<keyword evidence="2" id="KW-0813">Transport</keyword>
<feature type="transmembrane region" description="Helical" evidence="10">
    <location>
        <begin position="127"/>
        <end position="145"/>
    </location>
</feature>
<gene>
    <name evidence="11" type="ORF">GCM10023209_09830</name>
</gene>
<feature type="transmembrane region" description="Helical" evidence="10">
    <location>
        <begin position="89"/>
        <end position="107"/>
    </location>
</feature>
<feature type="transmembrane region" description="Helical" evidence="10">
    <location>
        <begin position="311"/>
        <end position="332"/>
    </location>
</feature>
<organism evidence="11 12">
    <name type="scientific">[Roseibacterium] beibuensis</name>
    <dbReference type="NCBI Taxonomy" id="1193142"/>
    <lineage>
        <taxon>Bacteria</taxon>
        <taxon>Pseudomonadati</taxon>
        <taxon>Pseudomonadota</taxon>
        <taxon>Alphaproteobacteria</taxon>
        <taxon>Rhodobacterales</taxon>
        <taxon>Roseobacteraceae</taxon>
        <taxon>Roseicyclus</taxon>
    </lineage>
</organism>
<evidence type="ECO:0000256" key="1">
    <source>
        <dbReference type="ARBA" id="ARBA00004429"/>
    </source>
</evidence>
<accession>A0ABP9L094</accession>
<name>A0ABP9L094_9RHOB</name>
<dbReference type="Pfam" id="PF01554">
    <property type="entry name" value="MatE"/>
    <property type="match status" value="2"/>
</dbReference>
<keyword evidence="12" id="KW-1185">Reference proteome</keyword>
<dbReference type="PIRSF" id="PIRSF006603">
    <property type="entry name" value="DinF"/>
    <property type="match status" value="1"/>
</dbReference>
<keyword evidence="8 10" id="KW-0472">Membrane</keyword>
<dbReference type="PANTHER" id="PTHR43298:SF2">
    <property type="entry name" value="FMN_FAD EXPORTER YEEO-RELATED"/>
    <property type="match status" value="1"/>
</dbReference>
<keyword evidence="6 10" id="KW-1133">Transmembrane helix</keyword>
<evidence type="ECO:0000256" key="5">
    <source>
        <dbReference type="ARBA" id="ARBA00022692"/>
    </source>
</evidence>
<feature type="transmembrane region" description="Helical" evidence="10">
    <location>
        <begin position="352"/>
        <end position="370"/>
    </location>
</feature>
<evidence type="ECO:0000256" key="2">
    <source>
        <dbReference type="ARBA" id="ARBA00022448"/>
    </source>
</evidence>
<dbReference type="Proteomes" id="UP001499910">
    <property type="component" value="Unassembled WGS sequence"/>
</dbReference>
<keyword evidence="5 10" id="KW-0812">Transmembrane</keyword>
<evidence type="ECO:0000256" key="7">
    <source>
        <dbReference type="ARBA" id="ARBA00023065"/>
    </source>
</evidence>
<evidence type="ECO:0000313" key="12">
    <source>
        <dbReference type="Proteomes" id="UP001499910"/>
    </source>
</evidence>
<sequence>MTFAEHIKRTLALGLPLIGGQLAQVAIGLTDTVMMGWYGVEELAAVALGSSFFHMLLILGMGFGLAVMPMVASAASNEDVRQVRRVTRMGLWIAILFSILAVPVFWFSGPILLGLGQEDDLSALAQTYLRVAGLAIGPAVLITVLRSHLSALERPRVVLWAWLAGVVLNIAMNWVLIFGNLGAPELGVLGAAIASLGTHLLILLVLAVYAARARGLAEYTLFARLWRPDWEAFASVFKLGWPIALTLLSESGLFIATMVMMGWIDTEHLAAHGIALQITSVTFMVHIGLSSAATVRAGRAWGTRDAEALRMAAWAALALSGLTVAATVALFVSVPEEMMALFIDPDDPLRPAIIALGAQLLLVAALFQLVDAAQVMALGLLRGVQDTRVPMIYAVISYWVIGIPCAWALGFPAGLGGVGIWLGLTIGLVVAGVLMMTRFWRGTGRVVAAQPITPAPRV</sequence>
<dbReference type="InterPro" id="IPR048279">
    <property type="entry name" value="MdtK-like"/>
</dbReference>
<evidence type="ECO:0000256" key="6">
    <source>
        <dbReference type="ARBA" id="ARBA00022989"/>
    </source>
</evidence>
<feature type="transmembrane region" description="Helical" evidence="10">
    <location>
        <begin position="189"/>
        <end position="211"/>
    </location>
</feature>
<feature type="transmembrane region" description="Helical" evidence="10">
    <location>
        <begin position="269"/>
        <end position="290"/>
    </location>
</feature>